<dbReference type="Proteomes" id="UP000198756">
    <property type="component" value="Unassembled WGS sequence"/>
</dbReference>
<reference evidence="23" key="1">
    <citation type="submission" date="2016-10" db="EMBL/GenBank/DDBJ databases">
        <authorList>
            <person name="Varghese N."/>
            <person name="Submissions S."/>
        </authorList>
    </citation>
    <scope>NUCLEOTIDE SEQUENCE [LARGE SCALE GENOMIC DNA]</scope>
    <source>
        <strain evidence="23">DSM 22703</strain>
    </source>
</reference>
<comment type="similarity">
    <text evidence="17">Belongs to the NnrD/CARKD family.</text>
</comment>
<keyword evidence="11 18" id="KW-0413">Isomerase</keyword>
<dbReference type="NCBIfam" id="TIGR00197">
    <property type="entry name" value="yjeF_nterm"/>
    <property type="match status" value="1"/>
</dbReference>
<comment type="function">
    <text evidence="17">Catalyzes the dehydration of the S-form of NAD(P)HX at the expense of ADP, which is converted to AMP. Together with NAD(P)HX epimerase, which catalyzes the epimerization of the S- and R-forms, the enzyme allows the repair of both epimers of NAD(P)HX, a damaged form of NAD(P)H that is a result of enzymatic or heat-dependent hydration.</text>
</comment>
<keyword evidence="13" id="KW-0511">Multifunctional enzyme</keyword>
<keyword evidence="6 17" id="KW-0547">Nucleotide-binding</keyword>
<dbReference type="NCBIfam" id="TIGR00196">
    <property type="entry name" value="yjeF_cterm"/>
    <property type="match status" value="1"/>
</dbReference>
<dbReference type="PANTHER" id="PTHR12592:SF0">
    <property type="entry name" value="ATP-DEPENDENT (S)-NAD(P)H-HYDRATE DEHYDRATASE"/>
    <property type="match status" value="1"/>
</dbReference>
<evidence type="ECO:0000256" key="12">
    <source>
        <dbReference type="ARBA" id="ARBA00023239"/>
    </source>
</evidence>
<comment type="caution">
    <text evidence="18">Lacks conserved residue(s) required for the propagation of feature annotation.</text>
</comment>
<name>A0A1G5YTY2_9BACT</name>
<feature type="binding site" evidence="17">
    <location>
        <position position="428"/>
    </location>
    <ligand>
        <name>AMP</name>
        <dbReference type="ChEBI" id="CHEBI:456215"/>
    </ligand>
</feature>
<dbReference type="GO" id="GO:0110051">
    <property type="term" value="P:metabolite repair"/>
    <property type="evidence" value="ECO:0007669"/>
    <property type="project" value="TreeGrafter"/>
</dbReference>
<dbReference type="EC" id="4.2.1.136" evidence="19"/>
<dbReference type="STRING" id="279824.SAMN03080617_02838"/>
<evidence type="ECO:0000256" key="13">
    <source>
        <dbReference type="ARBA" id="ARBA00023268"/>
    </source>
</evidence>
<evidence type="ECO:0000256" key="9">
    <source>
        <dbReference type="ARBA" id="ARBA00022958"/>
    </source>
</evidence>
<comment type="similarity">
    <text evidence="18">Belongs to the NnrE/AIBP family.</text>
</comment>
<dbReference type="EC" id="5.1.99.6" evidence="19"/>
<dbReference type="HAMAP" id="MF_01966">
    <property type="entry name" value="NADHX_epimerase"/>
    <property type="match status" value="1"/>
</dbReference>
<comment type="catalytic activity">
    <reaction evidence="2 18 19">
        <text>(6R)-NADPHX = (6S)-NADPHX</text>
        <dbReference type="Rhea" id="RHEA:32227"/>
        <dbReference type="ChEBI" id="CHEBI:64076"/>
        <dbReference type="ChEBI" id="CHEBI:64077"/>
        <dbReference type="EC" id="5.1.99.6"/>
    </reaction>
</comment>
<dbReference type="SUPFAM" id="SSF64153">
    <property type="entry name" value="YjeF N-terminal domain-like"/>
    <property type="match status" value="1"/>
</dbReference>
<comment type="similarity">
    <text evidence="4 19">In the C-terminal section; belongs to the NnrD/CARKD family.</text>
</comment>
<evidence type="ECO:0000256" key="15">
    <source>
        <dbReference type="ARBA" id="ARBA00048238"/>
    </source>
</evidence>
<evidence type="ECO:0000256" key="4">
    <source>
        <dbReference type="ARBA" id="ARBA00009524"/>
    </source>
</evidence>
<comment type="function">
    <text evidence="18">Catalyzes the epimerization of the S- and R-forms of NAD(P)HX, a damaged form of NAD(P)H that is a result of enzymatic or heat-dependent hydration. This is a prerequisite for the S-specific NAD(P)H-hydrate dehydratase to allow the repair of both epimers of NAD(P)HX.</text>
</comment>
<keyword evidence="8 17" id="KW-0521">NADP</keyword>
<dbReference type="InterPro" id="IPR029056">
    <property type="entry name" value="Ribokinase-like"/>
</dbReference>
<comment type="catalytic activity">
    <reaction evidence="15 17 19">
        <text>(6S)-NADHX + ADP = AMP + phosphate + NADH + H(+)</text>
        <dbReference type="Rhea" id="RHEA:32223"/>
        <dbReference type="ChEBI" id="CHEBI:15378"/>
        <dbReference type="ChEBI" id="CHEBI:43474"/>
        <dbReference type="ChEBI" id="CHEBI:57945"/>
        <dbReference type="ChEBI" id="CHEBI:64074"/>
        <dbReference type="ChEBI" id="CHEBI:456215"/>
        <dbReference type="ChEBI" id="CHEBI:456216"/>
        <dbReference type="EC" id="4.2.1.136"/>
    </reaction>
</comment>
<dbReference type="InterPro" id="IPR030677">
    <property type="entry name" value="Nnr"/>
</dbReference>
<dbReference type="GO" id="GO:0052856">
    <property type="term" value="F:NAD(P)HX epimerase activity"/>
    <property type="evidence" value="ECO:0007669"/>
    <property type="project" value="UniProtKB-UniRule"/>
</dbReference>
<keyword evidence="12 17" id="KW-0456">Lyase</keyword>
<evidence type="ECO:0000256" key="7">
    <source>
        <dbReference type="ARBA" id="ARBA00022840"/>
    </source>
</evidence>
<keyword evidence="5 18" id="KW-0479">Metal-binding</keyword>
<keyword evidence="7 17" id="KW-0067">ATP-binding</keyword>
<comment type="function">
    <text evidence="14 19">Bifunctional enzyme that catalyzes the epimerization of the S- and R-forms of NAD(P)HX and the dehydration of the S-form of NAD(P)HX at the expense of ADP, which is converted to AMP. This allows the repair of both epimers of NAD(P)HX, a damaged form of NAD(P)H that is a result of enzymatic or heat-dependent hydration.</text>
</comment>
<organism evidence="22 23">
    <name type="scientific">Algoriphagus alkaliphilus</name>
    <dbReference type="NCBI Taxonomy" id="279824"/>
    <lineage>
        <taxon>Bacteria</taxon>
        <taxon>Pseudomonadati</taxon>
        <taxon>Bacteroidota</taxon>
        <taxon>Cytophagia</taxon>
        <taxon>Cytophagales</taxon>
        <taxon>Cyclobacteriaceae</taxon>
        <taxon>Algoriphagus</taxon>
    </lineage>
</organism>
<evidence type="ECO:0000313" key="22">
    <source>
        <dbReference type="EMBL" id="SDA85904.1"/>
    </source>
</evidence>
<feature type="binding site" evidence="18">
    <location>
        <begin position="128"/>
        <end position="134"/>
    </location>
    <ligand>
        <name>(6S)-NADPHX</name>
        <dbReference type="ChEBI" id="CHEBI:64076"/>
    </ligand>
</feature>
<evidence type="ECO:0000256" key="11">
    <source>
        <dbReference type="ARBA" id="ARBA00023235"/>
    </source>
</evidence>
<dbReference type="PIRSF" id="PIRSF017184">
    <property type="entry name" value="Nnr"/>
    <property type="match status" value="1"/>
</dbReference>
<dbReference type="Gene3D" id="3.40.1190.20">
    <property type="match status" value="1"/>
</dbReference>
<feature type="domain" description="YjeF C-terminal" evidence="20">
    <location>
        <begin position="223"/>
        <end position="487"/>
    </location>
</feature>
<keyword evidence="10 17" id="KW-0520">NAD</keyword>
<proteinExistence type="inferred from homology"/>
<feature type="binding site" evidence="17">
    <location>
        <begin position="399"/>
        <end position="403"/>
    </location>
    <ligand>
        <name>AMP</name>
        <dbReference type="ChEBI" id="CHEBI:456215"/>
    </ligand>
</feature>
<evidence type="ECO:0000256" key="18">
    <source>
        <dbReference type="HAMAP-Rule" id="MF_01966"/>
    </source>
</evidence>
<comment type="similarity">
    <text evidence="3 19">In the N-terminal section; belongs to the NnrE/AIBP family.</text>
</comment>
<evidence type="ECO:0000256" key="5">
    <source>
        <dbReference type="ARBA" id="ARBA00022723"/>
    </source>
</evidence>
<comment type="cofactor">
    <cofactor evidence="18 19">
        <name>K(+)</name>
        <dbReference type="ChEBI" id="CHEBI:29103"/>
    </cofactor>
    <text evidence="18 19">Binds 1 potassium ion per subunit.</text>
</comment>
<dbReference type="Pfam" id="PF03853">
    <property type="entry name" value="YjeF_N"/>
    <property type="match status" value="1"/>
</dbReference>
<protein>
    <recommendedName>
        <fullName evidence="19">Bifunctional NAD(P)H-hydrate repair enzyme</fullName>
    </recommendedName>
    <alternativeName>
        <fullName evidence="19">Nicotinamide nucleotide repair protein</fullName>
    </alternativeName>
    <domain>
        <recommendedName>
            <fullName evidence="19">ADP-dependent (S)-NAD(P)H-hydrate dehydratase</fullName>
            <ecNumber evidence="19">4.2.1.136</ecNumber>
        </recommendedName>
        <alternativeName>
            <fullName evidence="19">ADP-dependent NAD(P)HX dehydratase</fullName>
        </alternativeName>
    </domain>
    <domain>
        <recommendedName>
            <fullName evidence="19">NAD(P)H-hydrate epimerase</fullName>
            <ecNumber evidence="19">5.1.99.6</ecNumber>
        </recommendedName>
    </domain>
</protein>
<sequence>MMLKILSGNQVKALDAAHVKLKRISSLNLMECAAAGFIDWWKSKNFDKNSPIYVFCGAGNNGGDGFAIARLLYQSGFHIQVYKCFGDATRLSPDASINFKLLPEEIRLKSWQEFDFANGGILIDCFIGVGFQGALRTEAQEIISSINSFQGKVISVDIPSGLPSDDMLEGVCVKADYTVTFAFPKLSLLFPEHGHYTGDLALVDIGIWEEEYLPFESPYFFLRKKDISGFHRKYSRFSHKGDFGKVLITAGSVGKMGAAILSAKSALRTGSGLVNALIPESERHIIQISVPEVMCLFDLPKDLTGFDAIGIGPGIGFEKKAELLKSLFEGYSNPMVLDADAITLLGEHPELLSQIPKGSILTPHLKEFERILGKTNNHKERLGKASDFCKKWKLNLVIKGANSVICLADGRQIFNSSGTSYMATAGSGDVLTGMITSFLGQGYSPEAAMICGVYQHGLAGEIAGKGKRRGTIASDIIDAIPETFVRLDIS</sequence>
<feature type="domain" description="YjeF N-terminal" evidence="21">
    <location>
        <begin position="11"/>
        <end position="213"/>
    </location>
</feature>
<dbReference type="InterPro" id="IPR004443">
    <property type="entry name" value="YjeF_N_dom"/>
</dbReference>
<dbReference type="PROSITE" id="PS51385">
    <property type="entry name" value="YJEF_N"/>
    <property type="match status" value="1"/>
</dbReference>
<dbReference type="PROSITE" id="PS01050">
    <property type="entry name" value="YJEF_C_2"/>
    <property type="match status" value="1"/>
</dbReference>
<comment type="catalytic activity">
    <reaction evidence="1 18 19">
        <text>(6R)-NADHX = (6S)-NADHX</text>
        <dbReference type="Rhea" id="RHEA:32215"/>
        <dbReference type="ChEBI" id="CHEBI:64074"/>
        <dbReference type="ChEBI" id="CHEBI:64075"/>
        <dbReference type="EC" id="5.1.99.6"/>
    </reaction>
</comment>
<comment type="catalytic activity">
    <reaction evidence="16 17 19">
        <text>(6S)-NADPHX + ADP = AMP + phosphate + NADPH + H(+)</text>
        <dbReference type="Rhea" id="RHEA:32235"/>
        <dbReference type="ChEBI" id="CHEBI:15378"/>
        <dbReference type="ChEBI" id="CHEBI:43474"/>
        <dbReference type="ChEBI" id="CHEBI:57783"/>
        <dbReference type="ChEBI" id="CHEBI:64076"/>
        <dbReference type="ChEBI" id="CHEBI:456215"/>
        <dbReference type="ChEBI" id="CHEBI:456216"/>
        <dbReference type="EC" id="4.2.1.136"/>
    </reaction>
</comment>
<evidence type="ECO:0000256" key="1">
    <source>
        <dbReference type="ARBA" id="ARBA00000013"/>
    </source>
</evidence>
<feature type="binding site" evidence="17">
    <location>
        <position position="364"/>
    </location>
    <ligand>
        <name>(6S)-NADPHX</name>
        <dbReference type="ChEBI" id="CHEBI:64076"/>
    </ligand>
</feature>
<dbReference type="GO" id="GO:0052855">
    <property type="term" value="F:ADP-dependent NAD(P)H-hydrate dehydratase activity"/>
    <property type="evidence" value="ECO:0007669"/>
    <property type="project" value="UniProtKB-UniRule"/>
</dbReference>
<evidence type="ECO:0000259" key="20">
    <source>
        <dbReference type="PROSITE" id="PS51383"/>
    </source>
</evidence>
<feature type="binding site" evidence="18">
    <location>
        <position position="157"/>
    </location>
    <ligand>
        <name>(6S)-NADPHX</name>
        <dbReference type="ChEBI" id="CHEBI:64076"/>
    </ligand>
</feature>
<feature type="binding site" evidence="17">
    <location>
        <position position="314"/>
    </location>
    <ligand>
        <name>(6S)-NADPHX</name>
        <dbReference type="ChEBI" id="CHEBI:64076"/>
    </ligand>
</feature>
<dbReference type="GO" id="GO:0005524">
    <property type="term" value="F:ATP binding"/>
    <property type="evidence" value="ECO:0007669"/>
    <property type="project" value="UniProtKB-UniRule"/>
</dbReference>
<accession>A0A1G5YTY2</accession>
<dbReference type="PANTHER" id="PTHR12592">
    <property type="entry name" value="ATP-DEPENDENT (S)-NAD(P)H-HYDRATE DEHYDRATASE FAMILY MEMBER"/>
    <property type="match status" value="1"/>
</dbReference>
<dbReference type="AlphaFoldDB" id="A0A1G5YTY2"/>
<evidence type="ECO:0000259" key="21">
    <source>
        <dbReference type="PROSITE" id="PS51385"/>
    </source>
</evidence>
<feature type="binding site" evidence="18">
    <location>
        <position position="160"/>
    </location>
    <ligand>
        <name>K(+)</name>
        <dbReference type="ChEBI" id="CHEBI:29103"/>
    </ligand>
</feature>
<comment type="subunit">
    <text evidence="17">Homotetramer.</text>
</comment>
<evidence type="ECO:0000256" key="8">
    <source>
        <dbReference type="ARBA" id="ARBA00022857"/>
    </source>
</evidence>
<evidence type="ECO:0000256" key="3">
    <source>
        <dbReference type="ARBA" id="ARBA00006001"/>
    </source>
</evidence>
<dbReference type="Gene3D" id="3.40.50.10260">
    <property type="entry name" value="YjeF N-terminal domain"/>
    <property type="match status" value="1"/>
</dbReference>
<gene>
    <name evidence="18" type="primary">nnrE</name>
    <name evidence="17" type="synonym">nnrD</name>
    <name evidence="22" type="ORF">SAMN03080617_02838</name>
</gene>
<evidence type="ECO:0000256" key="10">
    <source>
        <dbReference type="ARBA" id="ARBA00023027"/>
    </source>
</evidence>
<dbReference type="HAMAP" id="MF_01965">
    <property type="entry name" value="NADHX_dehydratase"/>
    <property type="match status" value="1"/>
</dbReference>
<evidence type="ECO:0000256" key="19">
    <source>
        <dbReference type="PIRNR" id="PIRNR017184"/>
    </source>
</evidence>
<comment type="cofactor">
    <cofactor evidence="17">
        <name>Mg(2+)</name>
        <dbReference type="ChEBI" id="CHEBI:18420"/>
    </cofactor>
</comment>
<dbReference type="InterPro" id="IPR000631">
    <property type="entry name" value="CARKD"/>
</dbReference>
<evidence type="ECO:0000256" key="14">
    <source>
        <dbReference type="ARBA" id="ARBA00025153"/>
    </source>
</evidence>
<dbReference type="EMBL" id="FMXE01000020">
    <property type="protein sequence ID" value="SDA85904.1"/>
    <property type="molecule type" value="Genomic_DNA"/>
</dbReference>
<evidence type="ECO:0000256" key="2">
    <source>
        <dbReference type="ARBA" id="ARBA00000909"/>
    </source>
</evidence>
<evidence type="ECO:0000313" key="23">
    <source>
        <dbReference type="Proteomes" id="UP000198756"/>
    </source>
</evidence>
<dbReference type="InterPro" id="IPR036652">
    <property type="entry name" value="YjeF_N_dom_sf"/>
</dbReference>
<feature type="binding site" evidence="17">
    <location>
        <position position="429"/>
    </location>
    <ligand>
        <name>(6S)-NADPHX</name>
        <dbReference type="ChEBI" id="CHEBI:64076"/>
    </ligand>
</feature>
<keyword evidence="9 18" id="KW-0630">Potassium</keyword>
<dbReference type="GO" id="GO:0046872">
    <property type="term" value="F:metal ion binding"/>
    <property type="evidence" value="ECO:0007669"/>
    <property type="project" value="UniProtKB-UniRule"/>
</dbReference>
<dbReference type="Pfam" id="PF01256">
    <property type="entry name" value="Carb_kinase"/>
    <property type="match status" value="1"/>
</dbReference>
<dbReference type="InterPro" id="IPR017953">
    <property type="entry name" value="Carbohydrate_kinase_pred_CS"/>
</dbReference>
<feature type="binding site" evidence="18">
    <location>
        <position position="61"/>
    </location>
    <ligand>
        <name>K(+)</name>
        <dbReference type="ChEBI" id="CHEBI:29103"/>
    </ligand>
</feature>
<keyword evidence="23" id="KW-1185">Reference proteome</keyword>
<feature type="binding site" evidence="17">
    <location>
        <position position="258"/>
    </location>
    <ligand>
        <name>(6S)-NADPHX</name>
        <dbReference type="ChEBI" id="CHEBI:64076"/>
    </ligand>
</feature>
<dbReference type="CDD" id="cd01171">
    <property type="entry name" value="YXKO-related"/>
    <property type="match status" value="1"/>
</dbReference>
<feature type="binding site" evidence="18">
    <location>
        <begin position="60"/>
        <end position="64"/>
    </location>
    <ligand>
        <name>(6S)-NADPHX</name>
        <dbReference type="ChEBI" id="CHEBI:64076"/>
    </ligand>
</feature>
<dbReference type="GO" id="GO:0046496">
    <property type="term" value="P:nicotinamide nucleotide metabolic process"/>
    <property type="evidence" value="ECO:0007669"/>
    <property type="project" value="UniProtKB-UniRule"/>
</dbReference>
<feature type="binding site" evidence="18">
    <location>
        <position position="124"/>
    </location>
    <ligand>
        <name>K(+)</name>
        <dbReference type="ChEBI" id="CHEBI:29103"/>
    </ligand>
</feature>
<dbReference type="SUPFAM" id="SSF53613">
    <property type="entry name" value="Ribokinase-like"/>
    <property type="match status" value="1"/>
</dbReference>
<evidence type="ECO:0000256" key="16">
    <source>
        <dbReference type="ARBA" id="ARBA00049209"/>
    </source>
</evidence>
<evidence type="ECO:0000256" key="6">
    <source>
        <dbReference type="ARBA" id="ARBA00022741"/>
    </source>
</evidence>
<evidence type="ECO:0000256" key="17">
    <source>
        <dbReference type="HAMAP-Rule" id="MF_01965"/>
    </source>
</evidence>
<dbReference type="PROSITE" id="PS51383">
    <property type="entry name" value="YJEF_C_3"/>
    <property type="match status" value="1"/>
</dbReference>